<dbReference type="RefSeq" id="WP_258388842.1">
    <property type="nucleotide sequence ID" value="NZ_CP091430.1"/>
</dbReference>
<organism evidence="1 2">
    <name type="scientific">Paenibacillus spongiae</name>
    <dbReference type="NCBI Taxonomy" id="2909671"/>
    <lineage>
        <taxon>Bacteria</taxon>
        <taxon>Bacillati</taxon>
        <taxon>Bacillota</taxon>
        <taxon>Bacilli</taxon>
        <taxon>Bacillales</taxon>
        <taxon>Paenibacillaceae</taxon>
        <taxon>Paenibacillus</taxon>
    </lineage>
</organism>
<dbReference type="Gene3D" id="3.20.20.70">
    <property type="entry name" value="Aldolase class I"/>
    <property type="match status" value="1"/>
</dbReference>
<protein>
    <submittedName>
        <fullName evidence="1">Uncharacterized protein</fullName>
    </submittedName>
</protein>
<evidence type="ECO:0000313" key="1">
    <source>
        <dbReference type="EMBL" id="UVI32792.1"/>
    </source>
</evidence>
<dbReference type="Proteomes" id="UP001057877">
    <property type="component" value="Chromosome"/>
</dbReference>
<dbReference type="InterPro" id="IPR013785">
    <property type="entry name" value="Aldolase_TIM"/>
</dbReference>
<reference evidence="1" key="1">
    <citation type="submission" date="2022-01" db="EMBL/GenBank/DDBJ databases">
        <title>Paenibacillus spongiae sp. nov., isolated from marine sponge.</title>
        <authorList>
            <person name="Li Z."/>
            <person name="Zhang M."/>
        </authorList>
    </citation>
    <scope>NUCLEOTIDE SEQUENCE</scope>
    <source>
        <strain evidence="1">PHS-Z3</strain>
    </source>
</reference>
<gene>
    <name evidence="1" type="ORF">L1F29_13585</name>
</gene>
<proteinExistence type="predicted"/>
<dbReference type="EMBL" id="CP091430">
    <property type="protein sequence ID" value="UVI32792.1"/>
    <property type="molecule type" value="Genomic_DNA"/>
</dbReference>
<evidence type="ECO:0000313" key="2">
    <source>
        <dbReference type="Proteomes" id="UP001057877"/>
    </source>
</evidence>
<name>A0ABY5SFP1_9BACL</name>
<keyword evidence="2" id="KW-1185">Reference proteome</keyword>
<sequence>MTDNIADHIPKDSIITLENAFISIALSRSGCLQFIENRLSTEIYSIVDDQFIIKTDHGMFTNSNGILIDTQYSSGEASFIFTYPPLFELTLVYKLGIHSQYVERNLSLKNLHAGLHLFGVELGRTTFEQGPQESIKYDTFWNAPTVQFLRWEKGGVFSGIENPFFEVNIDEDTHIFSFEPSLVLAENEAYCSEPQFIGVYRRSFDYIMNHDFANASENKKKCYPRFRNPSGHIPIDLNEIKAMRHFASDFLEVKSEQFLFILYCYWFPLPQLPVNEEQENLYYKVIDQFKELGGDMIIFTPLAQAKLPTASPESFFELAPKDSAAERIMNYTRDKGLKFGFYMGVAANNAAFCNSSVTTYSEQYPEWKKIDIEGKQSKENCMASDAYATWFSQVQDNTIAQYDLSNWSWDPGPGNGFFCYSDKHGHIPGNGAYKGWRNAMALIAELKSKHPDLFIQGFYGVKEYGLWGLKGTDQHEAYWEQQVAYLATVYPELSSERMNADGIRFQSWWNENFRFLPTETNHALVHRITQVCLDDPELTKVWDHFGWKYGLMSGIAVAGSVTACILPHDFDNVYGQDFKSFYHKWLKWARDHYSYVPYQIAFGQQVEIGGIDGYARIKGDHGFIFLCNPAPRRTTTKIVLDEAIGFKGTGQYVLKELYPASNVYFYDDNADKGIYSLGDSITITVPSFEVVLYELIILDDLELPLLFNVSGEIRLNNGTMAISGVKGIAGSQTKLSVLPGSVPLEVSVNDNKAFFLEIGDYLHLPIRFEGQRLARELDQWCLPDGVRFEFPNHQSMEHLQICHSFYADPAIQVLLEQGELKNQNEAEHLVEKWIDSGFPDSFAWAFPNKLILVIPFTDGEAVQEVGLQINDKPIKVECYTTGGKNAIGFVNNKVIYYVDITERVIWGEENKLELILSQLEENQFLGPYLEYPPSPVIEEISIDHSIQVDDGVIYTRPVIATNSNADMAMTNHRSIQVVSAWITPEYLSENSDYCYYATVNIPFSNVEGVYVSTMVGGGVYKDHRMTFNRETEIWSLQLTIHTRVSIILDCKEAFIWVVDKHGGISESRKVKHNWLLT</sequence>
<accession>A0ABY5SFP1</accession>